<dbReference type="Gene3D" id="3.90.1560.10">
    <property type="entry name" value="ComB-like"/>
    <property type="match status" value="1"/>
</dbReference>
<evidence type="ECO:0000256" key="2">
    <source>
        <dbReference type="ARBA" id="ARBA00009997"/>
    </source>
</evidence>
<dbReference type="RefSeq" id="WP_169254762.1">
    <property type="nucleotide sequence ID" value="NZ_WTVN01000003.1"/>
</dbReference>
<proteinExistence type="inferred from homology"/>
<keyword evidence="9" id="KW-1185">Reference proteome</keyword>
<dbReference type="InterPro" id="IPR005238">
    <property type="entry name" value="ComB-like"/>
</dbReference>
<comment type="cofactor">
    <cofactor evidence="1">
        <name>Mg(2+)</name>
        <dbReference type="ChEBI" id="CHEBI:18420"/>
    </cofactor>
</comment>
<dbReference type="SUPFAM" id="SSF142823">
    <property type="entry name" value="ComB-like"/>
    <property type="match status" value="1"/>
</dbReference>
<comment type="similarity">
    <text evidence="2">Belongs to the ComB family.</text>
</comment>
<evidence type="ECO:0000313" key="9">
    <source>
        <dbReference type="Proteomes" id="UP000623795"/>
    </source>
</evidence>
<dbReference type="Proteomes" id="UP000623795">
    <property type="component" value="Unassembled WGS sequence"/>
</dbReference>
<reference evidence="8 9" key="1">
    <citation type="submission" date="2019-12" db="EMBL/GenBank/DDBJ databases">
        <title>Comparative genomics gives insights into the taxonomy of the Azoarcus-Aromatoleum group and reveals separate origins of nif in the plant-associated Azoarcus and non-plant-associated Aromatoleum sub-groups.</title>
        <authorList>
            <person name="Lafos M."/>
            <person name="Maluk M."/>
            <person name="Batista M."/>
            <person name="Junghare M."/>
            <person name="Carmona M."/>
            <person name="Faoro H."/>
            <person name="Cruz L.M."/>
            <person name="Battistoni F."/>
            <person name="De Souza E."/>
            <person name="Pedrosa F."/>
            <person name="Chen W.-M."/>
            <person name="Poole P.S."/>
            <person name="Dixon R.A."/>
            <person name="James E.K."/>
        </authorList>
    </citation>
    <scope>NUCLEOTIDE SEQUENCE [LARGE SCALE GENOMIC DNA]</scope>
    <source>
        <strain evidence="8 9">Td21</strain>
    </source>
</reference>
<dbReference type="PANTHER" id="PTHR37311:SF1">
    <property type="entry name" value="2-PHOSPHOSULFOLACTATE PHOSPHATASE-RELATED"/>
    <property type="match status" value="1"/>
</dbReference>
<keyword evidence="6" id="KW-0460">Magnesium</keyword>
<evidence type="ECO:0000256" key="1">
    <source>
        <dbReference type="ARBA" id="ARBA00001946"/>
    </source>
</evidence>
<dbReference type="EC" id="3.1.3.71" evidence="3"/>
<evidence type="ECO:0000256" key="4">
    <source>
        <dbReference type="ARBA" id="ARBA00021948"/>
    </source>
</evidence>
<organism evidence="8 9">
    <name type="scientific">Aromatoleum toluvorans</name>
    <dbReference type="NCBI Taxonomy" id="92002"/>
    <lineage>
        <taxon>Bacteria</taxon>
        <taxon>Pseudomonadati</taxon>
        <taxon>Pseudomonadota</taxon>
        <taxon>Betaproteobacteria</taxon>
        <taxon>Rhodocyclales</taxon>
        <taxon>Rhodocyclaceae</taxon>
        <taxon>Aromatoleum</taxon>
    </lineage>
</organism>
<evidence type="ECO:0000313" key="8">
    <source>
        <dbReference type="EMBL" id="NMG42852.1"/>
    </source>
</evidence>
<comment type="caution">
    <text evidence="8">The sequence shown here is derived from an EMBL/GenBank/DDBJ whole genome shotgun (WGS) entry which is preliminary data.</text>
</comment>
<comment type="catalytic activity">
    <reaction evidence="7">
        <text>(2R)-O-phospho-3-sulfolactate + H2O = (2R)-3-sulfolactate + phosphate</text>
        <dbReference type="Rhea" id="RHEA:23416"/>
        <dbReference type="ChEBI" id="CHEBI:15377"/>
        <dbReference type="ChEBI" id="CHEBI:15597"/>
        <dbReference type="ChEBI" id="CHEBI:43474"/>
        <dbReference type="ChEBI" id="CHEBI:58738"/>
        <dbReference type="EC" id="3.1.3.71"/>
    </reaction>
</comment>
<evidence type="ECO:0000256" key="5">
    <source>
        <dbReference type="ARBA" id="ARBA00022801"/>
    </source>
</evidence>
<sequence>MQIHRISLHRLVQTSHDFDAVVAIDVLRSFSTAAYAFAAGASEIHPVGTAGEADLLLEHLPDALTVGALPGGRPMPGFDLGNSPSRVQPLDLAKRPVILSTAAGVQALLRFRTAPRLFAASLVCAGATLRALQAGPLERVALITTGEWIDRDGDEDIACADYLAAGLQGEPIDREALALRVRNSDFGRRFVAGTDPALPLADLELCAQVDRFDFAMPVTRGRYGLVMRPLLPPT</sequence>
<evidence type="ECO:0000256" key="6">
    <source>
        <dbReference type="ARBA" id="ARBA00022842"/>
    </source>
</evidence>
<name>A0ABX1PVZ3_9RHOO</name>
<gene>
    <name evidence="8" type="ORF">GPA22_03755</name>
</gene>
<dbReference type="PANTHER" id="PTHR37311">
    <property type="entry name" value="2-PHOSPHOSULFOLACTATE PHOSPHATASE-RELATED"/>
    <property type="match status" value="1"/>
</dbReference>
<dbReference type="Pfam" id="PF04029">
    <property type="entry name" value="2-ph_phosp"/>
    <property type="match status" value="1"/>
</dbReference>
<evidence type="ECO:0000256" key="3">
    <source>
        <dbReference type="ARBA" id="ARBA00012953"/>
    </source>
</evidence>
<protein>
    <recommendedName>
        <fullName evidence="4">Probable 2-phosphosulfolactate phosphatase</fullName>
        <ecNumber evidence="3">3.1.3.71</ecNumber>
    </recommendedName>
</protein>
<dbReference type="InterPro" id="IPR036702">
    <property type="entry name" value="ComB-like_sf"/>
</dbReference>
<dbReference type="EMBL" id="WTVN01000003">
    <property type="protein sequence ID" value="NMG42852.1"/>
    <property type="molecule type" value="Genomic_DNA"/>
</dbReference>
<accession>A0ABX1PVZ3</accession>
<evidence type="ECO:0000256" key="7">
    <source>
        <dbReference type="ARBA" id="ARBA00033711"/>
    </source>
</evidence>
<keyword evidence="5" id="KW-0378">Hydrolase</keyword>